<evidence type="ECO:0000259" key="3">
    <source>
        <dbReference type="PROSITE" id="PS50238"/>
    </source>
</evidence>
<dbReference type="Gene3D" id="1.10.555.10">
    <property type="entry name" value="Rho GTPase activation protein"/>
    <property type="match status" value="1"/>
</dbReference>
<feature type="region of interest" description="Disordered" evidence="2">
    <location>
        <begin position="261"/>
        <end position="310"/>
    </location>
</feature>
<feature type="compositionally biased region" description="Basic and acidic residues" evidence="2">
    <location>
        <begin position="558"/>
        <end position="567"/>
    </location>
</feature>
<feature type="compositionally biased region" description="Low complexity" evidence="2">
    <location>
        <begin position="536"/>
        <end position="546"/>
    </location>
</feature>
<dbReference type="GO" id="GO:0060237">
    <property type="term" value="P:regulation of fungal-type cell wall organization"/>
    <property type="evidence" value="ECO:0007669"/>
    <property type="project" value="TreeGrafter"/>
</dbReference>
<dbReference type="GO" id="GO:0005938">
    <property type="term" value="C:cell cortex"/>
    <property type="evidence" value="ECO:0007669"/>
    <property type="project" value="TreeGrafter"/>
</dbReference>
<dbReference type="HOGENOM" id="CLU_025218_2_0_1"/>
<feature type="region of interest" description="Disordered" evidence="2">
    <location>
        <begin position="460"/>
        <end position="567"/>
    </location>
</feature>
<feature type="compositionally biased region" description="Gly residues" evidence="2">
    <location>
        <begin position="472"/>
        <end position="481"/>
    </location>
</feature>
<protein>
    <recommendedName>
        <fullName evidence="3">Rho-GAP domain-containing protein</fullName>
    </recommendedName>
</protein>
<dbReference type="GO" id="GO:0007165">
    <property type="term" value="P:signal transduction"/>
    <property type="evidence" value="ECO:0007669"/>
    <property type="project" value="InterPro"/>
</dbReference>
<dbReference type="PANTHER" id="PTHR15228">
    <property type="entry name" value="SPERMATHECAL PHYSIOLOGY VARIANT"/>
    <property type="match status" value="1"/>
</dbReference>
<dbReference type="InterPro" id="IPR000198">
    <property type="entry name" value="RhoGAP_dom"/>
</dbReference>
<dbReference type="Pfam" id="PF00620">
    <property type="entry name" value="RhoGAP"/>
    <property type="match status" value="1"/>
</dbReference>
<dbReference type="InterPro" id="IPR051025">
    <property type="entry name" value="RhoGAP"/>
</dbReference>
<dbReference type="GO" id="GO:0005096">
    <property type="term" value="F:GTPase activator activity"/>
    <property type="evidence" value="ECO:0007669"/>
    <property type="project" value="UniProtKB-KW"/>
</dbReference>
<reference evidence="5" key="2">
    <citation type="submission" date="2015-01" db="EMBL/GenBank/DDBJ databases">
        <title>Evolutionary Origins and Diversification of the Mycorrhizal Mutualists.</title>
        <authorList>
            <consortium name="DOE Joint Genome Institute"/>
            <consortium name="Mycorrhizal Genomics Consortium"/>
            <person name="Kohler A."/>
            <person name="Kuo A."/>
            <person name="Nagy L.G."/>
            <person name="Floudas D."/>
            <person name="Copeland A."/>
            <person name="Barry K.W."/>
            <person name="Cichocki N."/>
            <person name="Veneault-Fourrey C."/>
            <person name="LaButti K."/>
            <person name="Lindquist E.A."/>
            <person name="Lipzen A."/>
            <person name="Lundell T."/>
            <person name="Morin E."/>
            <person name="Murat C."/>
            <person name="Riley R."/>
            <person name="Ohm R."/>
            <person name="Sun H."/>
            <person name="Tunlid A."/>
            <person name="Henrissat B."/>
            <person name="Grigoriev I.V."/>
            <person name="Hibbett D.S."/>
            <person name="Martin F."/>
        </authorList>
    </citation>
    <scope>NUCLEOTIDE SEQUENCE [LARGE SCALE GENOMIC DNA]</scope>
    <source>
        <strain evidence="5">MAFF 305830</strain>
    </source>
</reference>
<dbReference type="OrthoDB" id="3196451at2759"/>
<gene>
    <name evidence="4" type="ORF">M408DRAFT_333898</name>
</gene>
<reference evidence="4 5" key="1">
    <citation type="submission" date="2014-04" db="EMBL/GenBank/DDBJ databases">
        <authorList>
            <consortium name="DOE Joint Genome Institute"/>
            <person name="Kuo A."/>
            <person name="Zuccaro A."/>
            <person name="Kohler A."/>
            <person name="Nagy L.G."/>
            <person name="Floudas D."/>
            <person name="Copeland A."/>
            <person name="Barry K.W."/>
            <person name="Cichocki N."/>
            <person name="Veneault-Fourrey C."/>
            <person name="LaButti K."/>
            <person name="Lindquist E.A."/>
            <person name="Lipzen A."/>
            <person name="Lundell T."/>
            <person name="Morin E."/>
            <person name="Murat C."/>
            <person name="Sun H."/>
            <person name="Tunlid A."/>
            <person name="Henrissat B."/>
            <person name="Grigoriev I.V."/>
            <person name="Hibbett D.S."/>
            <person name="Martin F."/>
            <person name="Nordberg H.P."/>
            <person name="Cantor M.N."/>
            <person name="Hua S.X."/>
        </authorList>
    </citation>
    <scope>NUCLEOTIDE SEQUENCE [LARGE SCALE GENOMIC DNA]</scope>
    <source>
        <strain evidence="4 5">MAFF 305830</strain>
    </source>
</reference>
<evidence type="ECO:0000313" key="4">
    <source>
        <dbReference type="EMBL" id="KIM20616.1"/>
    </source>
</evidence>
<dbReference type="PANTHER" id="PTHR15228:SF25">
    <property type="entry name" value="F-BAR DOMAIN-CONTAINING PROTEIN"/>
    <property type="match status" value="1"/>
</dbReference>
<dbReference type="SMART" id="SM00324">
    <property type="entry name" value="RhoGAP"/>
    <property type="match status" value="1"/>
</dbReference>
<keyword evidence="1" id="KW-0343">GTPase activation</keyword>
<proteinExistence type="predicted"/>
<feature type="compositionally biased region" description="Polar residues" evidence="2">
    <location>
        <begin position="294"/>
        <end position="310"/>
    </location>
</feature>
<organism evidence="4 5">
    <name type="scientific">Serendipita vermifera MAFF 305830</name>
    <dbReference type="NCBI Taxonomy" id="933852"/>
    <lineage>
        <taxon>Eukaryota</taxon>
        <taxon>Fungi</taxon>
        <taxon>Dikarya</taxon>
        <taxon>Basidiomycota</taxon>
        <taxon>Agaricomycotina</taxon>
        <taxon>Agaricomycetes</taxon>
        <taxon>Sebacinales</taxon>
        <taxon>Serendipitaceae</taxon>
        <taxon>Serendipita</taxon>
    </lineage>
</organism>
<accession>A0A0C3AMZ2</accession>
<keyword evidence="5" id="KW-1185">Reference proteome</keyword>
<dbReference type="InterPro" id="IPR008936">
    <property type="entry name" value="Rho_GTPase_activation_prot"/>
</dbReference>
<dbReference type="AlphaFoldDB" id="A0A0C3AMZ2"/>
<dbReference type="EMBL" id="KN824418">
    <property type="protein sequence ID" value="KIM20616.1"/>
    <property type="molecule type" value="Genomic_DNA"/>
</dbReference>
<dbReference type="PROSITE" id="PS50238">
    <property type="entry name" value="RHOGAP"/>
    <property type="match status" value="1"/>
</dbReference>
<evidence type="ECO:0000256" key="1">
    <source>
        <dbReference type="ARBA" id="ARBA00022468"/>
    </source>
</evidence>
<dbReference type="SUPFAM" id="SSF48350">
    <property type="entry name" value="GTPase activation domain, GAP"/>
    <property type="match status" value="1"/>
</dbReference>
<evidence type="ECO:0000256" key="2">
    <source>
        <dbReference type="SAM" id="MobiDB-lite"/>
    </source>
</evidence>
<sequence length="567" mass="61715">MPPTPPPASPPTTASLKAWWKHFTITQKWKSKQASSSSPGAVFGVPLRQSLRYASVQIFTANQNNVLYVWGYIPVVVAKCGLFLKENGTEVEGIFRISGSTRRMRELQTIFETPPRYGKNIAWKELPYTPHDVASIFRRFLTLMPEPIIPHSLYHDFRNVYSKKPFNQEEAIGAYKRLIGQLPLANQYLLLYVLDLLTVFDKKSEKNMMPAANLAVIFRPAVLNHPAHEMSHEHHKLSQEVLEFLIKHQDWFMLDIPPPPRSDSLINPPPEKAKSRNPFSSASRLDSGKPGTAPQLQSQLQHTKPDPNSSAAAAVITDELNMYVGPVSDEEEDGGWRLAGSVTGTTVGRRRTFSERGSPRPAITDEHAKTMADGRRSAENVNQSSSAPNTVSALKAAVQLPPVREASSGDLDGLTVEGGATSGGGVTAATTIAGGAAVGIPNVAAPASKDQTAPIDSAWRAAARRPTAAGSVVGGGGGGAEGLRRADSQKRTKFDDEKLEEARRDAEREKERRGRSGTKASTLWGSVRRSRSAVEGTTTSGSGTKTPPDRHVLKKRNSKSDVEKVER</sequence>
<feature type="domain" description="Rho-GAP" evidence="3">
    <location>
        <begin position="45"/>
        <end position="253"/>
    </location>
</feature>
<dbReference type="Proteomes" id="UP000054097">
    <property type="component" value="Unassembled WGS sequence"/>
</dbReference>
<feature type="compositionally biased region" description="Basic and acidic residues" evidence="2">
    <location>
        <begin position="482"/>
        <end position="514"/>
    </location>
</feature>
<name>A0A0C3AMZ2_SERVB</name>
<feature type="compositionally biased region" description="Low complexity" evidence="2">
    <location>
        <begin position="460"/>
        <end position="471"/>
    </location>
</feature>
<evidence type="ECO:0000313" key="5">
    <source>
        <dbReference type="Proteomes" id="UP000054097"/>
    </source>
</evidence>
<dbReference type="STRING" id="933852.A0A0C3AMZ2"/>